<evidence type="ECO:0008006" key="3">
    <source>
        <dbReference type="Google" id="ProtNLM"/>
    </source>
</evidence>
<dbReference type="Proteomes" id="UP001335100">
    <property type="component" value="Unassembled WGS sequence"/>
</dbReference>
<protein>
    <recommendedName>
        <fullName evidence="3">Alginate export domain-containing protein</fullName>
    </recommendedName>
</protein>
<proteinExistence type="predicted"/>
<dbReference type="SUPFAM" id="SSF56935">
    <property type="entry name" value="Porins"/>
    <property type="match status" value="1"/>
</dbReference>
<sequence>MTRSSHTWTLLVLTAVIGENGHAGQTFSAGDLNGEFTLGVGAASIDARHVNFGLGRIDLRDGSVGSGRSTWQEAYLKPGLTLDYAFAPDTRLFAGGALLGAHTFGDGDAGGYTRGGDGRVAVEQAYAGVRHDDWTFTAGKQDFMVGSGFIVMDGHLDMFDDGAYWLGPRTAFRDSAVLAFGHGDVATQAFSLRTDDHLGDFRMNGLNLDYRPADQVDLGLMALRVDASDPHANPLQPRDGMQVYNLRALQARVPGLADLTLHGEYALQRGSGAGVDYHASAWYAQADYAFPALPLQPLLSYRHARFSGDDDPTDHTQAAWDPLSKGFTGWSTWLIGDIVGNYLLYNSNERVDQWTLRTQLTPTLTLGGIHYRFSLDEKLFNGMPVSDRRFANENVVFLDWLPTPAIAASFAVNWAQPLGAARELYGNDDFRTLAMYVTYRY</sequence>
<name>A0ABU7HXW5_9PSED</name>
<accession>A0ABU7HXW5</accession>
<organism evidence="1 2">
    <name type="scientific">Pseudomonas ulcerans</name>
    <dbReference type="NCBI Taxonomy" id="3115852"/>
    <lineage>
        <taxon>Bacteria</taxon>
        <taxon>Pseudomonadati</taxon>
        <taxon>Pseudomonadota</taxon>
        <taxon>Gammaproteobacteria</taxon>
        <taxon>Pseudomonadales</taxon>
        <taxon>Pseudomonadaceae</taxon>
        <taxon>Pseudomonas</taxon>
    </lineage>
</organism>
<dbReference type="EMBL" id="JAZDQJ010000034">
    <property type="protein sequence ID" value="MEE1936243.1"/>
    <property type="molecule type" value="Genomic_DNA"/>
</dbReference>
<comment type="caution">
    <text evidence="1">The sequence shown here is derived from an EMBL/GenBank/DDBJ whole genome shotgun (WGS) entry which is preliminary data.</text>
</comment>
<dbReference type="RefSeq" id="WP_330076931.1">
    <property type="nucleotide sequence ID" value="NZ_JAZDQJ010000034.1"/>
</dbReference>
<evidence type="ECO:0000313" key="2">
    <source>
        <dbReference type="Proteomes" id="UP001335100"/>
    </source>
</evidence>
<gene>
    <name evidence="1" type="ORF">V0R50_23705</name>
</gene>
<keyword evidence="2" id="KW-1185">Reference proteome</keyword>
<reference evidence="1 2" key="1">
    <citation type="submission" date="2024-01" db="EMBL/GenBank/DDBJ databases">
        <title>Unpublished Manusciprt.</title>
        <authorList>
            <person name="Duman M."/>
            <person name="Valdes E.G."/>
            <person name="Ajmi N."/>
            <person name="Altun S."/>
            <person name="Saticioglu I.B."/>
        </authorList>
    </citation>
    <scope>NUCLEOTIDE SEQUENCE [LARGE SCALE GENOMIC DNA]</scope>
    <source>
        <strain evidence="1 2">148P</strain>
    </source>
</reference>
<evidence type="ECO:0000313" key="1">
    <source>
        <dbReference type="EMBL" id="MEE1936243.1"/>
    </source>
</evidence>